<proteinExistence type="predicted"/>
<evidence type="ECO:0000256" key="1">
    <source>
        <dbReference type="SAM" id="MobiDB-lite"/>
    </source>
</evidence>
<dbReference type="Pfam" id="PF02620">
    <property type="entry name" value="YceD"/>
    <property type="match status" value="1"/>
</dbReference>
<dbReference type="Proteomes" id="UP001497045">
    <property type="component" value="Unassembled WGS sequence"/>
</dbReference>
<reference evidence="2 3" key="1">
    <citation type="submission" date="2024-04" db="EMBL/GenBank/DDBJ databases">
        <title>Aurantiacibacter sp. DGU6 16S ribosomal RNA gene Genome sequencing and assembly.</title>
        <authorList>
            <person name="Park S."/>
        </authorList>
    </citation>
    <scope>NUCLEOTIDE SEQUENCE [LARGE SCALE GENOMIC DNA]</scope>
    <source>
        <strain evidence="2 3">DGU6</strain>
    </source>
</reference>
<organism evidence="2 3">
    <name type="scientific">Aurantiacibacter gilvus</name>
    <dbReference type="NCBI Taxonomy" id="3139141"/>
    <lineage>
        <taxon>Bacteria</taxon>
        <taxon>Pseudomonadati</taxon>
        <taxon>Pseudomonadota</taxon>
        <taxon>Alphaproteobacteria</taxon>
        <taxon>Sphingomonadales</taxon>
        <taxon>Erythrobacteraceae</taxon>
        <taxon>Aurantiacibacter</taxon>
    </lineage>
</organism>
<dbReference type="RefSeq" id="WP_341673903.1">
    <property type="nucleotide sequence ID" value="NZ_JBBYHV010000002.1"/>
</dbReference>
<evidence type="ECO:0000313" key="3">
    <source>
        <dbReference type="Proteomes" id="UP001497045"/>
    </source>
</evidence>
<feature type="region of interest" description="Disordered" evidence="1">
    <location>
        <begin position="147"/>
        <end position="180"/>
    </location>
</feature>
<dbReference type="EMBL" id="JBBYHV010000002">
    <property type="protein sequence ID" value="MEL1251346.1"/>
    <property type="molecule type" value="Genomic_DNA"/>
</dbReference>
<dbReference type="InterPro" id="IPR003772">
    <property type="entry name" value="YceD"/>
</dbReference>
<protein>
    <submittedName>
        <fullName evidence="2">YceD family protein</fullName>
    </submittedName>
</protein>
<feature type="compositionally biased region" description="Basic and acidic residues" evidence="1">
    <location>
        <begin position="152"/>
        <end position="161"/>
    </location>
</feature>
<keyword evidence="3" id="KW-1185">Reference proteome</keyword>
<accession>A0ABU9IG27</accession>
<sequence length="180" mass="19445">MSDTPQSSRPEFSRMVDRRSITAEPVTLTATEAECAALAERFAIVSIERLKAVVSLEASGEDVHAKGTLEARVVQSCAVSGDDLQVAISEPLSLHFVPERALPDYAPDEEVELSEEELDQIPYDGTAFDIGEAVAQTLGLAIDPYLEGPNADEARRRHGLVEEGEQDGPLAEALRGLKKD</sequence>
<name>A0ABU9IG27_9SPHN</name>
<gene>
    <name evidence="2" type="ORF">AAEO60_11775</name>
</gene>
<evidence type="ECO:0000313" key="2">
    <source>
        <dbReference type="EMBL" id="MEL1251346.1"/>
    </source>
</evidence>
<comment type="caution">
    <text evidence="2">The sequence shown here is derived from an EMBL/GenBank/DDBJ whole genome shotgun (WGS) entry which is preliminary data.</text>
</comment>